<name>A0A9P7J3A9_9AGAM</name>
<accession>A0A9P7J3A9</accession>
<sequence>MRDSIKIGERRLQRNPRCILQNIKFPREDFIIKADIPGPSELPSHASSEFSVLQQLSPNTPDSTLLPKTQEGEDTNPSNTHAKQALCSLFSDSLLSETHNTLSSVFPHAPSLDNPFLGITLLLLAPSPRQRVAALPSFSGPRLSALQIPSLSTTPLQVLLTTSISSPPPKLTLVQMFSSIFRMPLCGTDTAPKFDGTTTRLLAYLEDVALLSNHAGLMDEACIKAICYAPIEESETWEMLNKADSNDWKKFYNALKLLYPGCEGDCHYTWNDLENLCMEQSHIPICTLDKFRMYYWSFLKISKFLMTKKKLASSNVTNCS</sequence>
<dbReference type="AlphaFoldDB" id="A0A9P7J3A9"/>
<dbReference type="GeneID" id="64599678"/>
<gene>
    <name evidence="2" type="ORF">HD556DRAFT_1439031</name>
</gene>
<proteinExistence type="predicted"/>
<organism evidence="2 3">
    <name type="scientific">Suillus plorans</name>
    <dbReference type="NCBI Taxonomy" id="116603"/>
    <lineage>
        <taxon>Eukaryota</taxon>
        <taxon>Fungi</taxon>
        <taxon>Dikarya</taxon>
        <taxon>Basidiomycota</taxon>
        <taxon>Agaricomycotina</taxon>
        <taxon>Agaricomycetes</taxon>
        <taxon>Agaricomycetidae</taxon>
        <taxon>Boletales</taxon>
        <taxon>Suillineae</taxon>
        <taxon>Suillaceae</taxon>
        <taxon>Suillus</taxon>
    </lineage>
</organism>
<feature type="region of interest" description="Disordered" evidence="1">
    <location>
        <begin position="56"/>
        <end position="80"/>
    </location>
</feature>
<comment type="caution">
    <text evidence="2">The sequence shown here is derived from an EMBL/GenBank/DDBJ whole genome shotgun (WGS) entry which is preliminary data.</text>
</comment>
<evidence type="ECO:0000256" key="1">
    <source>
        <dbReference type="SAM" id="MobiDB-lite"/>
    </source>
</evidence>
<evidence type="ECO:0000313" key="3">
    <source>
        <dbReference type="Proteomes" id="UP000719766"/>
    </source>
</evidence>
<keyword evidence="3" id="KW-1185">Reference proteome</keyword>
<feature type="compositionally biased region" description="Polar residues" evidence="1">
    <location>
        <begin position="56"/>
        <end position="67"/>
    </location>
</feature>
<reference evidence="2" key="1">
    <citation type="journal article" date="2020" name="New Phytol.">
        <title>Comparative genomics reveals dynamic genome evolution in host specialist ectomycorrhizal fungi.</title>
        <authorList>
            <person name="Lofgren L.A."/>
            <person name="Nguyen N.H."/>
            <person name="Vilgalys R."/>
            <person name="Ruytinx J."/>
            <person name="Liao H.L."/>
            <person name="Branco S."/>
            <person name="Kuo A."/>
            <person name="LaButti K."/>
            <person name="Lipzen A."/>
            <person name="Andreopoulos W."/>
            <person name="Pangilinan J."/>
            <person name="Riley R."/>
            <person name="Hundley H."/>
            <person name="Na H."/>
            <person name="Barry K."/>
            <person name="Grigoriev I.V."/>
            <person name="Stajich J.E."/>
            <person name="Kennedy P.G."/>
        </authorList>
    </citation>
    <scope>NUCLEOTIDE SEQUENCE</scope>
    <source>
        <strain evidence="2">S12</strain>
    </source>
</reference>
<protein>
    <submittedName>
        <fullName evidence="2">Uncharacterized protein</fullName>
    </submittedName>
</protein>
<evidence type="ECO:0000313" key="2">
    <source>
        <dbReference type="EMBL" id="KAG1801038.1"/>
    </source>
</evidence>
<dbReference type="EMBL" id="JABBWE010000008">
    <property type="protein sequence ID" value="KAG1801038.1"/>
    <property type="molecule type" value="Genomic_DNA"/>
</dbReference>
<dbReference type="Proteomes" id="UP000719766">
    <property type="component" value="Unassembled WGS sequence"/>
</dbReference>
<dbReference type="OrthoDB" id="3195134at2759"/>
<dbReference type="RefSeq" id="XP_041164780.1">
    <property type="nucleotide sequence ID" value="XM_041305914.1"/>
</dbReference>